<reference evidence="3 4" key="1">
    <citation type="journal article" date="2013" name="Front. Plant Sci.">
        <title>The Reference Genome of the Halophytic Plant Eutrema salsugineum.</title>
        <authorList>
            <person name="Yang R."/>
            <person name="Jarvis D.E."/>
            <person name="Chen H."/>
            <person name="Beilstein M.A."/>
            <person name="Grimwood J."/>
            <person name="Jenkins J."/>
            <person name="Shu S."/>
            <person name="Prochnik S."/>
            <person name="Xin M."/>
            <person name="Ma C."/>
            <person name="Schmutz J."/>
            <person name="Wing R.A."/>
            <person name="Mitchell-Olds T."/>
            <person name="Schumaker K.S."/>
            <person name="Wang X."/>
        </authorList>
    </citation>
    <scope>NUCLEOTIDE SEQUENCE [LARGE SCALE GENOMIC DNA]</scope>
</reference>
<dbReference type="Pfam" id="PF08387">
    <property type="entry name" value="FBD"/>
    <property type="match status" value="1"/>
</dbReference>
<feature type="domain" description="FBD" evidence="2">
    <location>
        <begin position="319"/>
        <end position="357"/>
    </location>
</feature>
<evidence type="ECO:0000313" key="4">
    <source>
        <dbReference type="Proteomes" id="UP000030689"/>
    </source>
</evidence>
<dbReference type="eggNOG" id="ENOG502RYTW">
    <property type="taxonomic scope" value="Eukaryota"/>
</dbReference>
<evidence type="ECO:0000259" key="2">
    <source>
        <dbReference type="Pfam" id="PF08387"/>
    </source>
</evidence>
<accession>V4LTR4</accession>
<dbReference type="SUPFAM" id="SSF52047">
    <property type="entry name" value="RNI-like"/>
    <property type="match status" value="1"/>
</dbReference>
<dbReference type="Pfam" id="PF07723">
    <property type="entry name" value="LRR_2"/>
    <property type="match status" value="1"/>
</dbReference>
<dbReference type="KEGG" id="eus:EUTSA_v10027812mg"/>
<dbReference type="InterPro" id="IPR006566">
    <property type="entry name" value="FBD"/>
</dbReference>
<evidence type="ECO:0000259" key="1">
    <source>
        <dbReference type="Pfam" id="PF00646"/>
    </source>
</evidence>
<dbReference type="InterPro" id="IPR050232">
    <property type="entry name" value="FBL13/AtMIF1-like"/>
</dbReference>
<name>V4LTR4_EUTSA</name>
<dbReference type="SUPFAM" id="SSF81383">
    <property type="entry name" value="F-box domain"/>
    <property type="match status" value="1"/>
</dbReference>
<dbReference type="OMA" id="LCVCKDH"/>
<dbReference type="PANTHER" id="PTHR31900">
    <property type="entry name" value="F-BOX/RNI SUPERFAMILY PROTEIN-RELATED"/>
    <property type="match status" value="1"/>
</dbReference>
<dbReference type="EMBL" id="KI517416">
    <property type="protein sequence ID" value="ESQ47209.1"/>
    <property type="molecule type" value="Genomic_DNA"/>
</dbReference>
<gene>
    <name evidence="3" type="ORF">EUTSA_v10027812mg</name>
</gene>
<evidence type="ECO:0000313" key="3">
    <source>
        <dbReference type="EMBL" id="ESQ47209.1"/>
    </source>
</evidence>
<organism evidence="3 4">
    <name type="scientific">Eutrema salsugineum</name>
    <name type="common">Saltwater cress</name>
    <name type="synonym">Sisymbrium salsugineum</name>
    <dbReference type="NCBI Taxonomy" id="72664"/>
    <lineage>
        <taxon>Eukaryota</taxon>
        <taxon>Viridiplantae</taxon>
        <taxon>Streptophyta</taxon>
        <taxon>Embryophyta</taxon>
        <taxon>Tracheophyta</taxon>
        <taxon>Spermatophyta</taxon>
        <taxon>Magnoliopsida</taxon>
        <taxon>eudicotyledons</taxon>
        <taxon>Gunneridae</taxon>
        <taxon>Pentapetalae</taxon>
        <taxon>rosids</taxon>
        <taxon>malvids</taxon>
        <taxon>Brassicales</taxon>
        <taxon>Brassicaceae</taxon>
        <taxon>Eutremeae</taxon>
        <taxon>Eutrema</taxon>
    </lineage>
</organism>
<dbReference type="Gramene" id="ESQ47209">
    <property type="protein sequence ID" value="ESQ47209"/>
    <property type="gene ID" value="EUTSA_v10027812mg"/>
</dbReference>
<dbReference type="STRING" id="72664.V4LTR4"/>
<dbReference type="InterPro" id="IPR032675">
    <property type="entry name" value="LRR_dom_sf"/>
</dbReference>
<dbReference type="PANTHER" id="PTHR31900:SF28">
    <property type="entry name" value="FBD DOMAIN-CONTAINING PROTEIN"/>
    <property type="match status" value="1"/>
</dbReference>
<dbReference type="Proteomes" id="UP000030689">
    <property type="component" value="Unassembled WGS sequence"/>
</dbReference>
<dbReference type="CDD" id="cd22160">
    <property type="entry name" value="F-box_AtFBL13-like"/>
    <property type="match status" value="1"/>
</dbReference>
<dbReference type="InterPro" id="IPR013101">
    <property type="entry name" value="LRR_PRU1-like"/>
</dbReference>
<dbReference type="InterPro" id="IPR053781">
    <property type="entry name" value="F-box_AtFBL13-like"/>
</dbReference>
<dbReference type="InterPro" id="IPR036047">
    <property type="entry name" value="F-box-like_dom_sf"/>
</dbReference>
<dbReference type="InterPro" id="IPR001810">
    <property type="entry name" value="F-box_dom"/>
</dbReference>
<proteinExistence type="predicted"/>
<dbReference type="Gene3D" id="3.80.10.10">
    <property type="entry name" value="Ribonuclease Inhibitor"/>
    <property type="match status" value="1"/>
</dbReference>
<feature type="domain" description="F-box" evidence="1">
    <location>
        <begin position="4"/>
        <end position="43"/>
    </location>
</feature>
<dbReference type="Pfam" id="PF00646">
    <property type="entry name" value="F-box"/>
    <property type="match status" value="1"/>
</dbReference>
<keyword evidence="4" id="KW-1185">Reference proteome</keyword>
<sequence>MDRISQLPDDLLVKMLSFVPTQVAVSTSILSKRWNCLWMWLPNLDYSSRFCCGEGSAGLWEFINKNLPLHRAPVIESLRLDLISRNPLFNPEDIKRWVEIAVSHSVRELNITYDSDNGNIFPSSFYTCKSLVDVPSTVCLPSLKTLELESVAYPNQESLQRLLSICPVLEELSMHYDGEHDKLSLYIGHDLVLEGYVIDAPSLKYLKLDDQNNMVHYSDIKSMPKLYEAYVDFFSHDLKSFIGSVTSVKRLTICSQDDVYGDGLVFNQLEHLTLCVCKNDSLKLLGQFLKDSPNLRVLDIGVIEGHWIDECGEMVRWNQPSPVPQCLLSSLQILNWSRYFGRPQERDIAVYILKNACA</sequence>
<protein>
    <submittedName>
        <fullName evidence="3">Uncharacterized protein</fullName>
    </submittedName>
</protein>
<dbReference type="AlphaFoldDB" id="V4LTR4"/>